<dbReference type="Proteomes" id="UP000001441">
    <property type="component" value="Chromosome"/>
</dbReference>
<dbReference type="RefSeq" id="WP_012971417.1">
    <property type="nucleotide sequence ID" value="NC_013851.1"/>
</dbReference>
<dbReference type="EMBL" id="CP001896">
    <property type="protein sequence ID" value="ADC63145.1"/>
    <property type="molecule type" value="Genomic_DNA"/>
</dbReference>
<accession>D3RVY2</accession>
<evidence type="ECO:0000313" key="2">
    <source>
        <dbReference type="EMBL" id="ADC63145.1"/>
    </source>
</evidence>
<name>D3RVY2_ALLVD</name>
<dbReference type="HOGENOM" id="CLU_2120030_0_0_6"/>
<dbReference type="OrthoDB" id="6198906at2"/>
<dbReference type="Gene3D" id="2.40.10.220">
    <property type="entry name" value="predicted glycosyltransferase like domains"/>
    <property type="match status" value="1"/>
</dbReference>
<dbReference type="STRING" id="572477.Alvin_2226"/>
<feature type="domain" description="PilZ" evidence="1">
    <location>
        <begin position="8"/>
        <end position="109"/>
    </location>
</feature>
<dbReference type="GO" id="GO:0035438">
    <property type="term" value="F:cyclic-di-GMP binding"/>
    <property type="evidence" value="ECO:0007669"/>
    <property type="project" value="InterPro"/>
</dbReference>
<dbReference type="Pfam" id="PF07238">
    <property type="entry name" value="PilZ"/>
    <property type="match status" value="1"/>
</dbReference>
<dbReference type="AlphaFoldDB" id="D3RVY2"/>
<proteinExistence type="predicted"/>
<dbReference type="InterPro" id="IPR009875">
    <property type="entry name" value="PilZ_domain"/>
</dbReference>
<protein>
    <submittedName>
        <fullName evidence="2">Type IV pilus assembly PilZ</fullName>
    </submittedName>
</protein>
<evidence type="ECO:0000313" key="3">
    <source>
        <dbReference type="Proteomes" id="UP000001441"/>
    </source>
</evidence>
<sequence>MDTDFYADRRRSPRIPLAALVQLQSIDHLGDPGERGSPANPGGLSHDVSEGGMCLFTQIEHNVNERLLLAFEYVKMGCLNITSCEGSVVWSKPLSGDCRYMLGIRFRDVH</sequence>
<evidence type="ECO:0000259" key="1">
    <source>
        <dbReference type="Pfam" id="PF07238"/>
    </source>
</evidence>
<dbReference type="KEGG" id="alv:Alvin_2226"/>
<gene>
    <name evidence="2" type="ordered locus">Alvin_2226</name>
</gene>
<keyword evidence="3" id="KW-1185">Reference proteome</keyword>
<reference evidence="2 3" key="1">
    <citation type="journal article" date="2011" name="Stand. Genomic Sci.">
        <title>Complete genome sequence of Allochromatium vinosum DSM 180(T).</title>
        <authorList>
            <person name="Weissgerber T."/>
            <person name="Zigann R."/>
            <person name="Bruce D."/>
            <person name="Chang Y.J."/>
            <person name="Detter J.C."/>
            <person name="Han C."/>
            <person name="Hauser L."/>
            <person name="Jeffries C.D."/>
            <person name="Land M."/>
            <person name="Munk A.C."/>
            <person name="Tapia R."/>
            <person name="Dahl C."/>
        </authorList>
    </citation>
    <scope>NUCLEOTIDE SEQUENCE [LARGE SCALE GENOMIC DNA]</scope>
    <source>
        <strain evidence="3">ATCC 17899 / DSM 180 / NBRC 103801 / NCIMB 10441 / D</strain>
    </source>
</reference>
<organism evidence="2 3">
    <name type="scientific">Allochromatium vinosum (strain ATCC 17899 / DSM 180 / NBRC 103801 / NCIMB 10441 / D)</name>
    <name type="common">Chromatium vinosum</name>
    <dbReference type="NCBI Taxonomy" id="572477"/>
    <lineage>
        <taxon>Bacteria</taxon>
        <taxon>Pseudomonadati</taxon>
        <taxon>Pseudomonadota</taxon>
        <taxon>Gammaproteobacteria</taxon>
        <taxon>Chromatiales</taxon>
        <taxon>Chromatiaceae</taxon>
        <taxon>Allochromatium</taxon>
    </lineage>
</organism>